<evidence type="ECO:0000256" key="2">
    <source>
        <dbReference type="ARBA" id="ARBA00008226"/>
    </source>
</evidence>
<evidence type="ECO:0000313" key="15">
    <source>
        <dbReference type="Proteomes" id="UP001498771"/>
    </source>
</evidence>
<keyword evidence="9" id="KW-0030">Aminoacyl-tRNA synthetase</keyword>
<dbReference type="EC" id="6.1.1.22" evidence="3"/>
<gene>
    <name evidence="14" type="ORF">BZA70DRAFT_247257</name>
</gene>
<evidence type="ECO:0000256" key="11">
    <source>
        <dbReference type="ARBA" id="ARBA00047844"/>
    </source>
</evidence>
<dbReference type="InterPro" id="IPR004364">
    <property type="entry name" value="Aa-tRNA-synt_II"/>
</dbReference>
<evidence type="ECO:0000256" key="4">
    <source>
        <dbReference type="ARBA" id="ARBA00022490"/>
    </source>
</evidence>
<evidence type="ECO:0000256" key="5">
    <source>
        <dbReference type="ARBA" id="ARBA00022598"/>
    </source>
</evidence>
<dbReference type="Gene3D" id="3.30.930.10">
    <property type="entry name" value="Bira Bifunctional Protein, Domain 2"/>
    <property type="match status" value="1"/>
</dbReference>
<keyword evidence="7" id="KW-0067">ATP-binding</keyword>
<dbReference type="PANTHER" id="PTHR22594">
    <property type="entry name" value="ASPARTYL/LYSYL-TRNA SYNTHETASE"/>
    <property type="match status" value="1"/>
</dbReference>
<dbReference type="SUPFAM" id="SSF55681">
    <property type="entry name" value="Class II aaRS and biotin synthetases"/>
    <property type="match status" value="1"/>
</dbReference>
<dbReference type="InterPro" id="IPR006195">
    <property type="entry name" value="aa-tRNA-synth_II"/>
</dbReference>
<feature type="domain" description="Aminoacyl-transfer RNA synthetases class-II family profile" evidence="13">
    <location>
        <begin position="258"/>
        <end position="553"/>
    </location>
</feature>
<organism evidence="14 15">
    <name type="scientific">Myxozyma melibiosi</name>
    <dbReference type="NCBI Taxonomy" id="54550"/>
    <lineage>
        <taxon>Eukaryota</taxon>
        <taxon>Fungi</taxon>
        <taxon>Dikarya</taxon>
        <taxon>Ascomycota</taxon>
        <taxon>Saccharomycotina</taxon>
        <taxon>Lipomycetes</taxon>
        <taxon>Lipomycetales</taxon>
        <taxon>Lipomycetaceae</taxon>
        <taxon>Myxozyma</taxon>
    </lineage>
</organism>
<dbReference type="Gene3D" id="3.30.1910.20">
    <property type="entry name" value="asparaginyl-tRNA synthetase, N-terminal domain"/>
    <property type="match status" value="1"/>
</dbReference>
<comment type="similarity">
    <text evidence="2">Belongs to the class-II aminoacyl-tRNA synthetase family.</text>
</comment>
<keyword evidence="6" id="KW-0547">Nucleotide-binding</keyword>
<dbReference type="InterPro" id="IPR004522">
    <property type="entry name" value="Asn-tRNA-ligase"/>
</dbReference>
<proteinExistence type="inferred from homology"/>
<keyword evidence="15" id="KW-1185">Reference proteome</keyword>
<dbReference type="Proteomes" id="UP001498771">
    <property type="component" value="Unassembled WGS sequence"/>
</dbReference>
<comment type="catalytic activity">
    <reaction evidence="11">
        <text>tRNA(Asn) + L-asparagine + ATP = L-asparaginyl-tRNA(Asn) + AMP + diphosphate + H(+)</text>
        <dbReference type="Rhea" id="RHEA:11180"/>
        <dbReference type="Rhea" id="RHEA-COMP:9659"/>
        <dbReference type="Rhea" id="RHEA-COMP:9674"/>
        <dbReference type="ChEBI" id="CHEBI:15378"/>
        <dbReference type="ChEBI" id="CHEBI:30616"/>
        <dbReference type="ChEBI" id="CHEBI:33019"/>
        <dbReference type="ChEBI" id="CHEBI:58048"/>
        <dbReference type="ChEBI" id="CHEBI:78442"/>
        <dbReference type="ChEBI" id="CHEBI:78515"/>
        <dbReference type="ChEBI" id="CHEBI:456215"/>
        <dbReference type="EC" id="6.1.1.22"/>
    </reaction>
</comment>
<name>A0ABR1F7J2_9ASCO</name>
<feature type="region of interest" description="Disordered" evidence="12">
    <location>
        <begin position="1"/>
        <end position="39"/>
    </location>
</feature>
<dbReference type="EMBL" id="JBBJBU010000004">
    <property type="protein sequence ID" value="KAK7205807.1"/>
    <property type="molecule type" value="Genomic_DNA"/>
</dbReference>
<comment type="caution">
    <text evidence="14">The sequence shown here is derived from an EMBL/GenBank/DDBJ whole genome shotgun (WGS) entry which is preliminary data.</text>
</comment>
<dbReference type="InterPro" id="IPR012340">
    <property type="entry name" value="NA-bd_OB-fold"/>
</dbReference>
<dbReference type="InterPro" id="IPR002312">
    <property type="entry name" value="Asp/Asn-tRNA-synth_IIb"/>
</dbReference>
<dbReference type="PRINTS" id="PR01042">
    <property type="entry name" value="TRNASYNTHASP"/>
</dbReference>
<dbReference type="Pfam" id="PF01336">
    <property type="entry name" value="tRNA_anti-codon"/>
    <property type="match status" value="1"/>
</dbReference>
<evidence type="ECO:0000256" key="3">
    <source>
        <dbReference type="ARBA" id="ARBA00012816"/>
    </source>
</evidence>
<keyword evidence="5" id="KW-0436">Ligase</keyword>
<feature type="compositionally biased region" description="Low complexity" evidence="12">
    <location>
        <begin position="24"/>
        <end position="36"/>
    </location>
</feature>
<dbReference type="Pfam" id="PF20917">
    <property type="entry name" value="AsnRS_N"/>
    <property type="match status" value="1"/>
</dbReference>
<evidence type="ECO:0000256" key="10">
    <source>
        <dbReference type="ARBA" id="ARBA00029886"/>
    </source>
</evidence>
<dbReference type="CDD" id="cd04323">
    <property type="entry name" value="AsnRS_cyto_like_N"/>
    <property type="match status" value="1"/>
</dbReference>
<evidence type="ECO:0000256" key="12">
    <source>
        <dbReference type="SAM" id="MobiDB-lite"/>
    </source>
</evidence>
<dbReference type="PANTHER" id="PTHR22594:SF16">
    <property type="entry name" value="ASPARAGINE--TRNA LIGASE, CYTOPLASMIC"/>
    <property type="match status" value="1"/>
</dbReference>
<evidence type="ECO:0000313" key="14">
    <source>
        <dbReference type="EMBL" id="KAK7205807.1"/>
    </source>
</evidence>
<evidence type="ECO:0000256" key="8">
    <source>
        <dbReference type="ARBA" id="ARBA00022917"/>
    </source>
</evidence>
<dbReference type="InterPro" id="IPR048952">
    <property type="entry name" value="AsnRS_N"/>
</dbReference>
<reference evidence="14 15" key="1">
    <citation type="submission" date="2024-03" db="EMBL/GenBank/DDBJ databases">
        <title>Genome-scale model development and genomic sequencing of the oleaginous clade Lipomyces.</title>
        <authorList>
            <consortium name="Lawrence Berkeley National Laboratory"/>
            <person name="Czajka J.J."/>
            <person name="Han Y."/>
            <person name="Kim J."/>
            <person name="Mondo S.J."/>
            <person name="Hofstad B.A."/>
            <person name="Robles A."/>
            <person name="Haridas S."/>
            <person name="Riley R."/>
            <person name="LaButti K."/>
            <person name="Pangilinan J."/>
            <person name="Andreopoulos W."/>
            <person name="Lipzen A."/>
            <person name="Yan J."/>
            <person name="Wang M."/>
            <person name="Ng V."/>
            <person name="Grigoriev I.V."/>
            <person name="Spatafora J.W."/>
            <person name="Magnuson J.K."/>
            <person name="Baker S.E."/>
            <person name="Pomraning K.R."/>
        </authorList>
    </citation>
    <scope>NUCLEOTIDE SEQUENCE [LARGE SCALE GENOMIC DNA]</scope>
    <source>
        <strain evidence="14 15">Phaff 52-87</strain>
    </source>
</reference>
<sequence>MAEALEQLSLKDIPPPPPGTSFVDDATGADAASAGSQESPFKTPAYALYTFPDAPIYIKKAADGPFEPISASMLKKAKKGAEGLAKKLKAAEEAATKKAADDARKLDDAKKIVLVTDSSLPKPKHIKIREGTENRETRVLIHGWVHRLRLQKGLAFLVLRDGTGFLQCVLAGDLANAYSTLTLTLESTVTVYGVIHPIPEGKTAPGNHELAVDYYSVVGLAPGGDDAITNKVQENADPSQLLDMRHLVLRGETMIGIFKIRAQLLKSFRRVYEDLGLTEVTPPCMVQTQVEGGSTLFSLKYYGEDAYLTQSSQLYLETCLPALGDVYCVQESFRAERSHTRRHLSEYTHVEAELAFLTFEDLLVHIETLLTRTIEYVLEDPESAAILAKLNPGFKKPTLPFRRMTYESALDWLNEHGVPNEDGEAFKFGDDIAEAAERKMTDEINEPILLTRFPVEIKSFYMQKCADDPRVTESVDVLMPNVGEITGGSMRIYELDELMKGYEREGIDPAPYYWFNDQRVYGTCPHGGYGLGTERILAWLCDRFTVRDCSLYPRFSGRCKP</sequence>
<dbReference type="RefSeq" id="XP_064768840.1">
    <property type="nucleotide sequence ID" value="XM_064910652.1"/>
</dbReference>
<dbReference type="PROSITE" id="PS50862">
    <property type="entry name" value="AA_TRNA_LIGASE_II"/>
    <property type="match status" value="1"/>
</dbReference>
<dbReference type="CDD" id="cd00776">
    <property type="entry name" value="AsxRS_core"/>
    <property type="match status" value="1"/>
</dbReference>
<protein>
    <recommendedName>
        <fullName evidence="3">asparagine--tRNA ligase</fullName>
        <ecNumber evidence="3">6.1.1.22</ecNumber>
    </recommendedName>
    <alternativeName>
        <fullName evidence="10">Asparaginyl-tRNA synthetase</fullName>
    </alternativeName>
</protein>
<keyword evidence="4" id="KW-0963">Cytoplasm</keyword>
<evidence type="ECO:0000256" key="1">
    <source>
        <dbReference type="ARBA" id="ARBA00004496"/>
    </source>
</evidence>
<evidence type="ECO:0000259" key="13">
    <source>
        <dbReference type="PROSITE" id="PS50862"/>
    </source>
</evidence>
<keyword evidence="8" id="KW-0648">Protein biosynthesis</keyword>
<dbReference type="Gene3D" id="2.40.50.140">
    <property type="entry name" value="Nucleic acid-binding proteins"/>
    <property type="match status" value="1"/>
</dbReference>
<evidence type="ECO:0000256" key="6">
    <source>
        <dbReference type="ARBA" id="ARBA00022741"/>
    </source>
</evidence>
<accession>A0ABR1F7J2</accession>
<comment type="subcellular location">
    <subcellularLocation>
        <location evidence="1">Cytoplasm</location>
    </subcellularLocation>
</comment>
<dbReference type="GeneID" id="90036164"/>
<dbReference type="InterPro" id="IPR045864">
    <property type="entry name" value="aa-tRNA-synth_II/BPL/LPL"/>
</dbReference>
<dbReference type="NCBIfam" id="TIGR00457">
    <property type="entry name" value="asnS"/>
    <property type="match status" value="1"/>
</dbReference>
<dbReference type="InterPro" id="IPR004365">
    <property type="entry name" value="NA-bd_OB_tRNA"/>
</dbReference>
<evidence type="ECO:0000256" key="9">
    <source>
        <dbReference type="ARBA" id="ARBA00023146"/>
    </source>
</evidence>
<dbReference type="Pfam" id="PF00152">
    <property type="entry name" value="tRNA-synt_2"/>
    <property type="match status" value="1"/>
</dbReference>
<dbReference type="SUPFAM" id="SSF50249">
    <property type="entry name" value="Nucleic acid-binding proteins"/>
    <property type="match status" value="1"/>
</dbReference>
<evidence type="ECO:0000256" key="7">
    <source>
        <dbReference type="ARBA" id="ARBA00022840"/>
    </source>
</evidence>